<sequence length="315" mass="34788">MQKQHNSMKGNLQNFQNNDRLADKNSSQNYNSNFNMKSTSFNSQNQFNNQKGNFGGQSNNQGGSFNNQNKSFNNQNHSNYGNNRHNVQKNKYNQSVNAANNSDKESFKPYNANYNSNNRNNNISNININNNAKTVNNPQQQNVDEQKGFKSRFKGNNDQQVENNPGAENNSIVVKAPGGLVRTTKKNPLIIPNWKSFAPLAISRQEFNLVGDCIPGPFSPPLLPVDSSAIAQPSSATASIPGFTPLPPSKSLAYTKQPNSSALASEKMKNDYVQYERVKDLLAIAGSTTSGAYIGKISLNNNNLIPVLPRQENLK</sequence>
<feature type="compositionally biased region" description="Polar residues" evidence="1">
    <location>
        <begin position="154"/>
        <end position="170"/>
    </location>
</feature>
<accession>A0A1R1YDE0</accession>
<feature type="compositionally biased region" description="Polar residues" evidence="1">
    <location>
        <begin position="1"/>
        <end position="39"/>
    </location>
</feature>
<reference evidence="2 3" key="1">
    <citation type="submission" date="2017-01" db="EMBL/GenBank/DDBJ databases">
        <authorList>
            <person name="Mah S.A."/>
            <person name="Swanson W.J."/>
            <person name="Moy G.W."/>
            <person name="Vacquier V.D."/>
        </authorList>
    </citation>
    <scope>NUCLEOTIDE SEQUENCE [LARGE SCALE GENOMIC DNA]</scope>
    <source>
        <strain evidence="2 3">GSMNP</strain>
    </source>
</reference>
<evidence type="ECO:0000313" key="2">
    <source>
        <dbReference type="EMBL" id="OMJ24938.1"/>
    </source>
</evidence>
<evidence type="ECO:0000313" key="3">
    <source>
        <dbReference type="Proteomes" id="UP000187283"/>
    </source>
</evidence>
<organism evidence="2 3">
    <name type="scientific">Smittium culicis</name>
    <dbReference type="NCBI Taxonomy" id="133412"/>
    <lineage>
        <taxon>Eukaryota</taxon>
        <taxon>Fungi</taxon>
        <taxon>Fungi incertae sedis</taxon>
        <taxon>Zoopagomycota</taxon>
        <taxon>Kickxellomycotina</taxon>
        <taxon>Harpellomycetes</taxon>
        <taxon>Harpellales</taxon>
        <taxon>Legeriomycetaceae</taxon>
        <taxon>Smittium</taxon>
    </lineage>
</organism>
<comment type="caution">
    <text evidence="2">The sequence shown here is derived from an EMBL/GenBank/DDBJ whole genome shotgun (WGS) entry which is preliminary data.</text>
</comment>
<keyword evidence="3" id="KW-1185">Reference proteome</keyword>
<gene>
    <name evidence="2" type="ORF">AYI70_g1239</name>
</gene>
<protein>
    <submittedName>
        <fullName evidence="2">Uncharacterized protein</fullName>
    </submittedName>
</protein>
<dbReference type="Proteomes" id="UP000187283">
    <property type="component" value="Unassembled WGS sequence"/>
</dbReference>
<dbReference type="AlphaFoldDB" id="A0A1R1YDE0"/>
<feature type="region of interest" description="Disordered" evidence="1">
    <location>
        <begin position="99"/>
        <end position="170"/>
    </location>
</feature>
<dbReference type="EMBL" id="LSSN01000252">
    <property type="protein sequence ID" value="OMJ24938.1"/>
    <property type="molecule type" value="Genomic_DNA"/>
</dbReference>
<name>A0A1R1YDE0_9FUNG</name>
<evidence type="ECO:0000256" key="1">
    <source>
        <dbReference type="SAM" id="MobiDB-lite"/>
    </source>
</evidence>
<feature type="region of interest" description="Disordered" evidence="1">
    <location>
        <begin position="1"/>
        <end position="87"/>
    </location>
</feature>
<proteinExistence type="predicted"/>
<feature type="compositionally biased region" description="Low complexity" evidence="1">
    <location>
        <begin position="110"/>
        <end position="132"/>
    </location>
</feature>
<dbReference type="OrthoDB" id="5551320at2759"/>
<feature type="compositionally biased region" description="Polar residues" evidence="1">
    <location>
        <begin position="133"/>
        <end position="143"/>
    </location>
</feature>
<feature type="compositionally biased region" description="Low complexity" evidence="1">
    <location>
        <begin position="40"/>
        <end position="79"/>
    </location>
</feature>